<dbReference type="RefSeq" id="WP_136367857.1">
    <property type="nucleotide sequence ID" value="NZ_SSOB01000001.1"/>
</dbReference>
<dbReference type="InterPro" id="IPR020449">
    <property type="entry name" value="Tscrpt_reg_AraC-type_HTH"/>
</dbReference>
<proteinExistence type="predicted"/>
<organism evidence="6 7">
    <name type="scientific">Cohnella fermenti</name>
    <dbReference type="NCBI Taxonomy" id="2565925"/>
    <lineage>
        <taxon>Bacteria</taxon>
        <taxon>Bacillati</taxon>
        <taxon>Bacillota</taxon>
        <taxon>Bacilli</taxon>
        <taxon>Bacillales</taxon>
        <taxon>Paenibacillaceae</taxon>
        <taxon>Cohnella</taxon>
    </lineage>
</organism>
<evidence type="ECO:0000256" key="1">
    <source>
        <dbReference type="ARBA" id="ARBA00023015"/>
    </source>
</evidence>
<dbReference type="GO" id="GO:0043565">
    <property type="term" value="F:sequence-specific DNA binding"/>
    <property type="evidence" value="ECO:0007669"/>
    <property type="project" value="InterPro"/>
</dbReference>
<dbReference type="InterPro" id="IPR018060">
    <property type="entry name" value="HTH_AraC"/>
</dbReference>
<keyword evidence="1" id="KW-0805">Transcription regulation</keyword>
<dbReference type="GO" id="GO:0003700">
    <property type="term" value="F:DNA-binding transcription factor activity"/>
    <property type="evidence" value="ECO:0007669"/>
    <property type="project" value="InterPro"/>
</dbReference>
<feature type="domain" description="Fe/B12 periplasmic-binding" evidence="5">
    <location>
        <begin position="288"/>
        <end position="553"/>
    </location>
</feature>
<dbReference type="InterPro" id="IPR018062">
    <property type="entry name" value="HTH_AraC-typ_CS"/>
</dbReference>
<dbReference type="PANTHER" id="PTHR46796">
    <property type="entry name" value="HTH-TYPE TRANSCRIPTIONAL ACTIVATOR RHAS-RELATED"/>
    <property type="match status" value="1"/>
</dbReference>
<dbReference type="PROSITE" id="PS50983">
    <property type="entry name" value="FE_B12_PBP"/>
    <property type="match status" value="1"/>
</dbReference>
<dbReference type="Gene3D" id="1.10.10.60">
    <property type="entry name" value="Homeodomain-like"/>
    <property type="match status" value="2"/>
</dbReference>
<dbReference type="PROSITE" id="PS01124">
    <property type="entry name" value="HTH_ARAC_FAMILY_2"/>
    <property type="match status" value="1"/>
</dbReference>
<keyword evidence="3" id="KW-0804">Transcription</keyword>
<dbReference type="PRINTS" id="PR00032">
    <property type="entry name" value="HTHARAC"/>
</dbReference>
<dbReference type="SUPFAM" id="SSF53807">
    <property type="entry name" value="Helical backbone' metal receptor"/>
    <property type="match status" value="1"/>
</dbReference>
<evidence type="ECO:0000256" key="3">
    <source>
        <dbReference type="ARBA" id="ARBA00023163"/>
    </source>
</evidence>
<comment type="caution">
    <text evidence="6">The sequence shown here is derived from an EMBL/GenBank/DDBJ whole genome shotgun (WGS) entry which is preliminary data.</text>
</comment>
<dbReference type="InterPro" id="IPR002491">
    <property type="entry name" value="ABC_transptr_periplasmic_BD"/>
</dbReference>
<reference evidence="6 7" key="1">
    <citation type="submission" date="2019-04" db="EMBL/GenBank/DDBJ databases">
        <title>Cohnella sp. nov. isolated from preserved vegetables.</title>
        <authorList>
            <person name="Lin S.-Y."/>
            <person name="Hung M.-H."/>
            <person name="Young C.-C."/>
        </authorList>
    </citation>
    <scope>NUCLEOTIDE SEQUENCE [LARGE SCALE GENOMIC DNA]</scope>
    <source>
        <strain evidence="6 7">CC-MHH1044</strain>
    </source>
</reference>
<dbReference type="SUPFAM" id="SSF46689">
    <property type="entry name" value="Homeodomain-like"/>
    <property type="match status" value="2"/>
</dbReference>
<dbReference type="Proteomes" id="UP000310636">
    <property type="component" value="Unassembled WGS sequence"/>
</dbReference>
<dbReference type="OrthoDB" id="2461801at2"/>
<accession>A0A4S4C915</accession>
<evidence type="ECO:0000259" key="5">
    <source>
        <dbReference type="PROSITE" id="PS50983"/>
    </source>
</evidence>
<evidence type="ECO:0000313" key="6">
    <source>
        <dbReference type="EMBL" id="THF84542.1"/>
    </source>
</evidence>
<gene>
    <name evidence="6" type="ORF">E6C55_00735</name>
</gene>
<evidence type="ECO:0000256" key="2">
    <source>
        <dbReference type="ARBA" id="ARBA00023125"/>
    </source>
</evidence>
<evidence type="ECO:0000313" key="7">
    <source>
        <dbReference type="Proteomes" id="UP000310636"/>
    </source>
</evidence>
<dbReference type="Pfam" id="PF01497">
    <property type="entry name" value="Peripla_BP_2"/>
    <property type="match status" value="1"/>
</dbReference>
<feature type="domain" description="HTH araC/xylS-type" evidence="4">
    <location>
        <begin position="185"/>
        <end position="283"/>
    </location>
</feature>
<dbReference type="AlphaFoldDB" id="A0A4S4C915"/>
<keyword evidence="7" id="KW-1185">Reference proteome</keyword>
<dbReference type="PROSITE" id="PS00041">
    <property type="entry name" value="HTH_ARAC_FAMILY_1"/>
    <property type="match status" value="1"/>
</dbReference>
<evidence type="ECO:0000259" key="4">
    <source>
        <dbReference type="PROSITE" id="PS01124"/>
    </source>
</evidence>
<protein>
    <submittedName>
        <fullName evidence="6">AraC family transcriptional regulator</fullName>
    </submittedName>
</protein>
<dbReference type="Gene3D" id="3.40.50.1980">
    <property type="entry name" value="Nitrogenase molybdenum iron protein domain"/>
    <property type="match status" value="2"/>
</dbReference>
<dbReference type="InterPro" id="IPR009057">
    <property type="entry name" value="Homeodomain-like_sf"/>
</dbReference>
<dbReference type="Pfam" id="PF12833">
    <property type="entry name" value="HTH_18"/>
    <property type="match status" value="1"/>
</dbReference>
<keyword evidence="2" id="KW-0238">DNA-binding</keyword>
<dbReference type="EMBL" id="SSOB01000001">
    <property type="protein sequence ID" value="THF84542.1"/>
    <property type="molecule type" value="Genomic_DNA"/>
</dbReference>
<sequence length="555" mass="62482">MSSRLLSEEHDRSRAEFRLDQLTPKLWDIDILKGGPSWRIEPQLTDDHTMIVLLGGGGTLVRDSSSCTMNPETVYLAPAASTYSFEGGEGESVIAVVRFGLFRESDSGRERLLADPVKCLLQRIDGLPLAPQGRLAGLCRSIKEQHGSEDPLLRWKSQATLLELLALLFGAARRGRRMDSRNALELAKSHMDEHYGEELTIERLAGIADLSPKYFVDLFKKQYGISAVDYLTQIRIKKAKKLMISSEMRLKDIAHEVGYEDEFYFSRKFRKAVGISPSSFVKKRRNRLAVYGSASLLGYLMPVQVIPHAAPLHSKWAGFYSSAIGSDIAVHLDAYRHNQNKKSNLGLLAESKPDLILCPSTIDAMEREALSGIAELFVMPPEREGWRSSLLALADRLDERAEAERWIGEFEGKLGRARDKLGFGSLAPAPRVLPVRLIHERFYIHCNQGMTDVLFDGLGASFAYEGTPLPYDREIEMEELDESDADLILLLIRKETETLGGWKALQRSPRWLSLRAVRDNKVHLISSEPWREYSPIAVERILDISMEVLSGNRPF</sequence>
<name>A0A4S4C915_9BACL</name>
<dbReference type="SMART" id="SM00342">
    <property type="entry name" value="HTH_ARAC"/>
    <property type="match status" value="1"/>
</dbReference>
<dbReference type="InterPro" id="IPR050204">
    <property type="entry name" value="AraC_XylS_family_regulators"/>
</dbReference>